<organism evidence="4 5">
    <name type="scientific">Streptomyces rimosus subsp. rimosus</name>
    <dbReference type="NCBI Taxonomy" id="132474"/>
    <lineage>
        <taxon>Bacteria</taxon>
        <taxon>Bacillati</taxon>
        <taxon>Actinomycetota</taxon>
        <taxon>Actinomycetes</taxon>
        <taxon>Kitasatosporales</taxon>
        <taxon>Streptomycetaceae</taxon>
        <taxon>Streptomyces</taxon>
    </lineage>
</organism>
<feature type="region of interest" description="Disordered" evidence="2">
    <location>
        <begin position="109"/>
        <end position="129"/>
    </location>
</feature>
<evidence type="ECO:0000313" key="5">
    <source>
        <dbReference type="Proteomes" id="UP000829494"/>
    </source>
</evidence>
<dbReference type="SMART" id="SM00830">
    <property type="entry name" value="CM_2"/>
    <property type="match status" value="1"/>
</dbReference>
<dbReference type="PANTHER" id="PTHR38041">
    <property type="entry name" value="CHORISMATE MUTASE"/>
    <property type="match status" value="1"/>
</dbReference>
<dbReference type="InterPro" id="IPR002701">
    <property type="entry name" value="CM_II_prokaryot"/>
</dbReference>
<proteinExistence type="predicted"/>
<sequence length="129" mass="14023">MSEGTAPLAGDATSVADEEARERLIYLRGSIDNLDAALVHLLAERFKCTQQVGELKARHHLPPADPAREATQIARLRKLAEDAKLDPAFAEKFLNFIIGEVVRHHKAIAQQGTPVTDEAPEASVPAAEH</sequence>
<evidence type="ECO:0000313" key="4">
    <source>
        <dbReference type="EMBL" id="UNZ01820.1"/>
    </source>
</evidence>
<evidence type="ECO:0000256" key="1">
    <source>
        <dbReference type="ARBA" id="ARBA00023235"/>
    </source>
</evidence>
<accession>A0ABY3YUW0</accession>
<protein>
    <submittedName>
        <fullName evidence="4">T-protein</fullName>
    </submittedName>
</protein>
<dbReference type="EMBL" id="CP094298">
    <property type="protein sequence ID" value="UNZ01820.1"/>
    <property type="molecule type" value="Genomic_DNA"/>
</dbReference>
<dbReference type="GeneID" id="66859096"/>
<dbReference type="NCBIfam" id="NF006691">
    <property type="entry name" value="PRK09239.1"/>
    <property type="match status" value="1"/>
</dbReference>
<keyword evidence="1" id="KW-0413">Isomerase</keyword>
<dbReference type="PANTHER" id="PTHR38041:SF1">
    <property type="entry name" value="CHORISMATE MUTASE"/>
    <property type="match status" value="1"/>
</dbReference>
<dbReference type="Gene3D" id="1.20.59.10">
    <property type="entry name" value="Chorismate mutase"/>
    <property type="match status" value="1"/>
</dbReference>
<dbReference type="Pfam" id="PF01817">
    <property type="entry name" value="CM_2"/>
    <property type="match status" value="1"/>
</dbReference>
<dbReference type="NCBIfam" id="TIGR01795">
    <property type="entry name" value="CM_mono_cladeE"/>
    <property type="match status" value="1"/>
</dbReference>
<reference evidence="4 5" key="1">
    <citation type="submission" date="2022-03" db="EMBL/GenBank/DDBJ databases">
        <title>Complete genome of Streptomyces rimosus ssp. rimosus R7 (=ATCC 10970).</title>
        <authorList>
            <person name="Beganovic S."/>
            <person name="Ruckert C."/>
            <person name="Busche T."/>
            <person name="Kalinowski J."/>
            <person name="Wittmann C."/>
        </authorList>
    </citation>
    <scope>NUCLEOTIDE SEQUENCE [LARGE SCALE GENOMIC DNA]</scope>
    <source>
        <strain evidence="4 5">R7</strain>
    </source>
</reference>
<name>A0ABY3YUW0_STRRM</name>
<dbReference type="InterPro" id="IPR036263">
    <property type="entry name" value="Chorismate_II_sf"/>
</dbReference>
<feature type="domain" description="Chorismate mutase" evidence="3">
    <location>
        <begin position="18"/>
        <end position="109"/>
    </location>
</feature>
<dbReference type="Proteomes" id="UP000829494">
    <property type="component" value="Chromosome"/>
</dbReference>
<keyword evidence="5" id="KW-1185">Reference proteome</keyword>
<dbReference type="InterPro" id="IPR010951">
    <property type="entry name" value="CM_bact"/>
</dbReference>
<dbReference type="PROSITE" id="PS51168">
    <property type="entry name" value="CHORISMATE_MUT_2"/>
    <property type="match status" value="1"/>
</dbReference>
<gene>
    <name evidence="4" type="primary">tyrA</name>
    <name evidence="4" type="ORF">SRIMR7_06690</name>
</gene>
<dbReference type="RefSeq" id="WP_003985979.1">
    <property type="nucleotide sequence ID" value="NZ_CP043497.1"/>
</dbReference>
<dbReference type="InterPro" id="IPR036979">
    <property type="entry name" value="CM_dom_sf"/>
</dbReference>
<evidence type="ECO:0000259" key="3">
    <source>
        <dbReference type="PROSITE" id="PS51168"/>
    </source>
</evidence>
<evidence type="ECO:0000256" key="2">
    <source>
        <dbReference type="SAM" id="MobiDB-lite"/>
    </source>
</evidence>
<dbReference type="SUPFAM" id="SSF48600">
    <property type="entry name" value="Chorismate mutase II"/>
    <property type="match status" value="1"/>
</dbReference>
<dbReference type="InterPro" id="IPR051331">
    <property type="entry name" value="Chorismate_mutase-related"/>
</dbReference>